<keyword evidence="2" id="KW-1133">Transmembrane helix</keyword>
<reference evidence="3 4" key="1">
    <citation type="submission" date="2014-08" db="EMBL/GenBank/DDBJ databases">
        <authorList>
            <person name="den Bakker H.C."/>
        </authorList>
    </citation>
    <scope>NUCLEOTIDE SEQUENCE [LARGE SCALE GENOMIC DNA]</scope>
    <source>
        <strain evidence="3 4">DSM 18334</strain>
    </source>
</reference>
<protein>
    <submittedName>
        <fullName evidence="3">Uncharacterized protein</fullName>
    </submittedName>
</protein>
<evidence type="ECO:0000313" key="3">
    <source>
        <dbReference type="EMBL" id="KGE19038.1"/>
    </source>
</evidence>
<feature type="region of interest" description="Disordered" evidence="1">
    <location>
        <begin position="310"/>
        <end position="338"/>
    </location>
</feature>
<reference evidence="3 4" key="2">
    <citation type="submission" date="2014-10" db="EMBL/GenBank/DDBJ databases">
        <title>Comparative genomics of the Paenibacillus odorifer group.</title>
        <authorList>
            <person name="Tsai Y.-C."/>
            <person name="Martin N."/>
            <person name="Korlach J."/>
            <person name="Wiedmann M."/>
        </authorList>
    </citation>
    <scope>NUCLEOTIDE SEQUENCE [LARGE SCALE GENOMIC DNA]</scope>
    <source>
        <strain evidence="3 4">DSM 18334</strain>
    </source>
</reference>
<evidence type="ECO:0000313" key="4">
    <source>
        <dbReference type="Proteomes" id="UP000029734"/>
    </source>
</evidence>
<dbReference type="AlphaFoldDB" id="A0A098MAG4"/>
<comment type="caution">
    <text evidence="3">The sequence shown here is derived from an EMBL/GenBank/DDBJ whole genome shotgun (WGS) entry which is preliminary data.</text>
</comment>
<dbReference type="STRING" id="268407.PWYN_06495"/>
<proteinExistence type="predicted"/>
<evidence type="ECO:0000256" key="2">
    <source>
        <dbReference type="SAM" id="Phobius"/>
    </source>
</evidence>
<dbReference type="eggNOG" id="ENOG502ZBI7">
    <property type="taxonomic scope" value="Bacteria"/>
</dbReference>
<feature type="transmembrane region" description="Helical" evidence="2">
    <location>
        <begin position="20"/>
        <end position="39"/>
    </location>
</feature>
<feature type="compositionally biased region" description="Polar residues" evidence="1">
    <location>
        <begin position="310"/>
        <end position="323"/>
    </location>
</feature>
<keyword evidence="4" id="KW-1185">Reference proteome</keyword>
<keyword evidence="2" id="KW-0812">Transmembrane</keyword>
<dbReference type="EMBL" id="JQCR01000002">
    <property type="protein sequence ID" value="KGE19038.1"/>
    <property type="molecule type" value="Genomic_DNA"/>
</dbReference>
<evidence type="ECO:0000256" key="1">
    <source>
        <dbReference type="SAM" id="MobiDB-lite"/>
    </source>
</evidence>
<sequence length="746" mass="82525">MHHTCSRRRWRRGRHTEGSVSVFLIMVLAFVFLFAAVLIDYARIAAANTQGERLARAAIRSVMSSYDIKLKEDYGLFAFGDSDGKQLLARVLSDNLRKSGRGDEFNLLSLALESSSLEWGRPLGEYAIFRRQINEEMKYKAPIDFTLELAGKFKPVSAAMGEASRSIDLFSKLQPLYDKREDELDLMLERRSQAAESVKVMLELIISPPGSTSIPYQGVGGVSNAADIVGQYRDFVYKAYADMDLEEDEEPRYRDKISNYLSQSSEVTSRLQAALITLQETHSRLMEESRNALNEALRLNDSMKAVIEQSRNTNNRPGYTSAESWDIPGSLEGTSDTAVPNLREQGESLLLSASELSSLETGISAQDHAYQSILQEVSGLPSALGSASGLNADLSWLTASVLGASKVTYSYVQEYGNEGVQISRDKAAIESHRTSDKARKETEKQSKVKLREAMDVITKIRNMGQQAGDSLKRYDTLRLYYDENISFNIGLNQSLPEEGKASSDPYSAGSAAMDDMDGIYEAMGSVLGGARDRLFQNEYSALYFPHFDVSGLTSLSGDGQGNGIQQLSDQMDPHQQELEYILYGFHNPAGNVAAAYSEIFAMRLAVRTMEGFIEKATLGNPLAITAAALLYGLSKAIEDMVVLCNKGSIPLSKYVPAELTYRDYLRLFLLLHGGGEAQLSRMLALIRLNTGINPAKKFTYVSSEIKLGTRLWFLPGVIKALDYTAGLAGDVQKNTYYKAIRADFSY</sequence>
<gene>
    <name evidence="3" type="ORF">PWYN_06495</name>
</gene>
<accession>A0A098MAG4</accession>
<organism evidence="3 4">
    <name type="scientific">Paenibacillus wynnii</name>
    <dbReference type="NCBI Taxonomy" id="268407"/>
    <lineage>
        <taxon>Bacteria</taxon>
        <taxon>Bacillati</taxon>
        <taxon>Bacillota</taxon>
        <taxon>Bacilli</taxon>
        <taxon>Bacillales</taxon>
        <taxon>Paenibacillaceae</taxon>
        <taxon>Paenibacillus</taxon>
    </lineage>
</organism>
<keyword evidence="2" id="KW-0472">Membrane</keyword>
<dbReference type="Proteomes" id="UP000029734">
    <property type="component" value="Unassembled WGS sequence"/>
</dbReference>
<name>A0A098MAG4_9BACL</name>